<dbReference type="OrthoDB" id="3560146at2759"/>
<dbReference type="EMBL" id="WJXA01000010">
    <property type="protein sequence ID" value="KAF7130199.1"/>
    <property type="molecule type" value="Genomic_DNA"/>
</dbReference>
<organism evidence="2 3">
    <name type="scientific">Rhododendron simsii</name>
    <name type="common">Sims's rhododendron</name>
    <dbReference type="NCBI Taxonomy" id="118357"/>
    <lineage>
        <taxon>Eukaryota</taxon>
        <taxon>Viridiplantae</taxon>
        <taxon>Streptophyta</taxon>
        <taxon>Embryophyta</taxon>
        <taxon>Tracheophyta</taxon>
        <taxon>Spermatophyta</taxon>
        <taxon>Magnoliopsida</taxon>
        <taxon>eudicotyledons</taxon>
        <taxon>Gunneridae</taxon>
        <taxon>Pentapetalae</taxon>
        <taxon>asterids</taxon>
        <taxon>Ericales</taxon>
        <taxon>Ericaceae</taxon>
        <taxon>Ericoideae</taxon>
        <taxon>Rhodoreae</taxon>
        <taxon>Rhododendron</taxon>
    </lineage>
</organism>
<dbReference type="AlphaFoldDB" id="A0A834GEJ9"/>
<name>A0A834GEJ9_RHOSS</name>
<dbReference type="InterPro" id="IPR012337">
    <property type="entry name" value="RNaseH-like_sf"/>
</dbReference>
<keyword evidence="3" id="KW-1185">Reference proteome</keyword>
<dbReference type="PANTHER" id="PTHR23272:SF193">
    <property type="entry name" value="OS07G0624100 PROTEIN"/>
    <property type="match status" value="1"/>
</dbReference>
<dbReference type="InterPro" id="IPR008906">
    <property type="entry name" value="HATC_C_dom"/>
</dbReference>
<gene>
    <name evidence="2" type="ORF">RHSIM_Rhsim10G0144400</name>
</gene>
<evidence type="ECO:0000313" key="2">
    <source>
        <dbReference type="EMBL" id="KAF7130199.1"/>
    </source>
</evidence>
<proteinExistence type="predicted"/>
<reference evidence="2" key="1">
    <citation type="submission" date="2019-11" db="EMBL/GenBank/DDBJ databases">
        <authorList>
            <person name="Liu Y."/>
            <person name="Hou J."/>
            <person name="Li T.-Q."/>
            <person name="Guan C.-H."/>
            <person name="Wu X."/>
            <person name="Wu H.-Z."/>
            <person name="Ling F."/>
            <person name="Zhang R."/>
            <person name="Shi X.-G."/>
            <person name="Ren J.-P."/>
            <person name="Chen E.-F."/>
            <person name="Sun J.-M."/>
        </authorList>
    </citation>
    <scope>NUCLEOTIDE SEQUENCE</scope>
    <source>
        <strain evidence="2">Adult_tree_wgs_1</strain>
        <tissue evidence="2">Leaves</tissue>
    </source>
</reference>
<dbReference type="Proteomes" id="UP000626092">
    <property type="component" value="Unassembled WGS sequence"/>
</dbReference>
<sequence>MDPVFDLSIGGEPKDDVVDIEELELEGNGNLVLSTVADVINVENHTLDQCKRALAEMMIIDELSFRFVEAIGFRKFWKPVGEKMEKQAKDVLNKLYDYYEKDGEVRQNVPSASPMPRVMVEEEDCDCRLNLASEIDTYLEEEYSSVCFSEVNKYLGDLCERRDSPNFDILVWWKNNSNKYPIFSKITRDVLAMPMSTVASESAFSTGGRILDPFQSSLSTSMVETLICTQNWLLMYFSFYVTSLVSLDMGLGALWTLD</sequence>
<feature type="domain" description="HAT C-terminal dimerisation" evidence="1">
    <location>
        <begin position="150"/>
        <end position="233"/>
    </location>
</feature>
<dbReference type="GO" id="GO:0046983">
    <property type="term" value="F:protein dimerization activity"/>
    <property type="evidence" value="ECO:0007669"/>
    <property type="project" value="InterPro"/>
</dbReference>
<comment type="caution">
    <text evidence="2">The sequence shown here is derived from an EMBL/GenBank/DDBJ whole genome shotgun (WGS) entry which is preliminary data.</text>
</comment>
<evidence type="ECO:0000313" key="3">
    <source>
        <dbReference type="Proteomes" id="UP000626092"/>
    </source>
</evidence>
<dbReference type="SUPFAM" id="SSF53098">
    <property type="entry name" value="Ribonuclease H-like"/>
    <property type="match status" value="1"/>
</dbReference>
<dbReference type="Pfam" id="PF05699">
    <property type="entry name" value="Dimer_Tnp_hAT"/>
    <property type="match status" value="1"/>
</dbReference>
<evidence type="ECO:0000259" key="1">
    <source>
        <dbReference type="Pfam" id="PF05699"/>
    </source>
</evidence>
<dbReference type="PANTHER" id="PTHR23272">
    <property type="entry name" value="BED FINGER-RELATED"/>
    <property type="match status" value="1"/>
</dbReference>
<protein>
    <recommendedName>
        <fullName evidence="1">HAT C-terminal dimerisation domain-containing protein</fullName>
    </recommendedName>
</protein>
<accession>A0A834GEJ9</accession>